<comment type="pathway">
    <text evidence="1 11">Cofactor biosynthesis; riboflavin biosynthesis; 5-amino-6-(D-ribitylamino)uracil from GTP: step 1/4.</text>
</comment>
<sequence>MQFLTHNASARLPTQYGDFDLHVFHDNRTNVEHIALTCGDIMRSPQPLVRVHSECLTGDVFASTRCDCGEQLHHAQQLIQEHGHGLVLYLKNHEGRGIGLSNKMRAYALQDQGLDTVEANEALGLPVDGRSYEAAAEMLAFFEINTVRLLTNNSAKRSALETLGITVHQQVPLLTQPTAENLKYLQTKSAKLGHIIPDLMG</sequence>
<dbReference type="GO" id="GO:0005525">
    <property type="term" value="F:GTP binding"/>
    <property type="evidence" value="ECO:0007669"/>
    <property type="project" value="UniProtKB-KW"/>
</dbReference>
<dbReference type="Gene3D" id="3.40.50.10990">
    <property type="entry name" value="GTP cyclohydrolase II"/>
    <property type="match status" value="1"/>
</dbReference>
<dbReference type="Pfam" id="PF00925">
    <property type="entry name" value="GTP_cyclohydro2"/>
    <property type="match status" value="1"/>
</dbReference>
<dbReference type="EMBL" id="FNFX01000002">
    <property type="protein sequence ID" value="SDK36888.1"/>
    <property type="molecule type" value="Genomic_DNA"/>
</dbReference>
<evidence type="ECO:0000256" key="5">
    <source>
        <dbReference type="ARBA" id="ARBA00022741"/>
    </source>
</evidence>
<keyword evidence="4 11" id="KW-0479">Metal-binding</keyword>
<evidence type="ECO:0000256" key="6">
    <source>
        <dbReference type="ARBA" id="ARBA00022801"/>
    </source>
</evidence>
<gene>
    <name evidence="11" type="primary">ribA</name>
    <name evidence="13" type="ORF">SAMN05192566_1096</name>
</gene>
<proteinExistence type="inferred from homology"/>
<feature type="binding site" evidence="11">
    <location>
        <begin position="50"/>
        <end position="54"/>
    </location>
    <ligand>
        <name>GTP</name>
        <dbReference type="ChEBI" id="CHEBI:37565"/>
    </ligand>
</feature>
<feature type="active site" description="Nucleophile" evidence="11">
    <location>
        <position position="130"/>
    </location>
</feature>
<dbReference type="Proteomes" id="UP000198629">
    <property type="component" value="Unassembled WGS sequence"/>
</dbReference>
<dbReference type="InterPro" id="IPR000926">
    <property type="entry name" value="RibA"/>
</dbReference>
<comment type="similarity">
    <text evidence="2">In the N-terminal section; belongs to the DHBP synthase family.</text>
</comment>
<feature type="binding site" evidence="11">
    <location>
        <position position="68"/>
    </location>
    <ligand>
        <name>Zn(2+)</name>
        <dbReference type="ChEBI" id="CHEBI:29105"/>
        <note>catalytic</note>
    </ligand>
</feature>
<dbReference type="GO" id="GO:0008270">
    <property type="term" value="F:zinc ion binding"/>
    <property type="evidence" value="ECO:0007669"/>
    <property type="project" value="UniProtKB-UniRule"/>
</dbReference>
<feature type="binding site" evidence="11">
    <location>
        <begin position="94"/>
        <end position="96"/>
    </location>
    <ligand>
        <name>GTP</name>
        <dbReference type="ChEBI" id="CHEBI:37565"/>
    </ligand>
</feature>
<evidence type="ECO:0000256" key="7">
    <source>
        <dbReference type="ARBA" id="ARBA00022833"/>
    </source>
</evidence>
<comment type="catalytic activity">
    <reaction evidence="10 11">
        <text>GTP + 4 H2O = 2,5-diamino-6-hydroxy-4-(5-phosphoribosylamino)-pyrimidine + formate + 2 phosphate + 3 H(+)</text>
        <dbReference type="Rhea" id="RHEA:23704"/>
        <dbReference type="ChEBI" id="CHEBI:15377"/>
        <dbReference type="ChEBI" id="CHEBI:15378"/>
        <dbReference type="ChEBI" id="CHEBI:15740"/>
        <dbReference type="ChEBI" id="CHEBI:37565"/>
        <dbReference type="ChEBI" id="CHEBI:43474"/>
        <dbReference type="ChEBI" id="CHEBI:58614"/>
        <dbReference type="EC" id="3.5.4.25"/>
    </reaction>
</comment>
<comment type="similarity">
    <text evidence="11">Belongs to the GTP cyclohydrolase II family.</text>
</comment>
<evidence type="ECO:0000259" key="12">
    <source>
        <dbReference type="Pfam" id="PF00925"/>
    </source>
</evidence>
<dbReference type="NCBIfam" id="TIGR00505">
    <property type="entry name" value="ribA"/>
    <property type="match status" value="1"/>
</dbReference>
<dbReference type="GO" id="GO:0008686">
    <property type="term" value="F:3,4-dihydroxy-2-butanone-4-phosphate synthase activity"/>
    <property type="evidence" value="ECO:0007669"/>
    <property type="project" value="TreeGrafter"/>
</dbReference>
<evidence type="ECO:0000313" key="14">
    <source>
        <dbReference type="Proteomes" id="UP000198629"/>
    </source>
</evidence>
<feature type="binding site" evidence="11">
    <location>
        <position position="151"/>
    </location>
    <ligand>
        <name>GTP</name>
        <dbReference type="ChEBI" id="CHEBI:37565"/>
    </ligand>
</feature>
<evidence type="ECO:0000256" key="10">
    <source>
        <dbReference type="ARBA" id="ARBA00049295"/>
    </source>
</evidence>
<organism evidence="13 14">
    <name type="scientific">Methylophilus rhizosphaerae</name>
    <dbReference type="NCBI Taxonomy" id="492660"/>
    <lineage>
        <taxon>Bacteria</taxon>
        <taxon>Pseudomonadati</taxon>
        <taxon>Pseudomonadota</taxon>
        <taxon>Betaproteobacteria</taxon>
        <taxon>Nitrosomonadales</taxon>
        <taxon>Methylophilaceae</taxon>
        <taxon>Methylophilus</taxon>
    </lineage>
</organism>
<dbReference type="EC" id="3.5.4.25" evidence="11"/>
<protein>
    <recommendedName>
        <fullName evidence="11">GTP cyclohydrolase-2</fullName>
        <ecNumber evidence="11">3.5.4.25</ecNumber>
    </recommendedName>
    <alternativeName>
        <fullName evidence="11">GTP cyclohydrolase II</fullName>
    </alternativeName>
</protein>
<feature type="binding site" evidence="11">
    <location>
        <position position="66"/>
    </location>
    <ligand>
        <name>Zn(2+)</name>
        <dbReference type="ChEBI" id="CHEBI:29105"/>
        <note>catalytic</note>
    </ligand>
</feature>
<dbReference type="NCBIfam" id="NF001591">
    <property type="entry name" value="PRK00393.1"/>
    <property type="match status" value="1"/>
</dbReference>
<comment type="cofactor">
    <cofactor evidence="11">
        <name>Zn(2+)</name>
        <dbReference type="ChEBI" id="CHEBI:29105"/>
    </cofactor>
    <text evidence="11">Binds 1 zinc ion per subunit.</text>
</comment>
<dbReference type="PANTHER" id="PTHR21327">
    <property type="entry name" value="GTP CYCLOHYDROLASE II-RELATED"/>
    <property type="match status" value="1"/>
</dbReference>
<dbReference type="GO" id="GO:0003935">
    <property type="term" value="F:GTP cyclohydrolase II activity"/>
    <property type="evidence" value="ECO:0007669"/>
    <property type="project" value="UniProtKB-UniRule"/>
</dbReference>
<dbReference type="PANTHER" id="PTHR21327:SF18">
    <property type="entry name" value="3,4-DIHYDROXY-2-BUTANONE 4-PHOSPHATE SYNTHASE"/>
    <property type="match status" value="1"/>
</dbReference>
<evidence type="ECO:0000256" key="4">
    <source>
        <dbReference type="ARBA" id="ARBA00022723"/>
    </source>
</evidence>
<keyword evidence="6 11" id="KW-0378">Hydrolase</keyword>
<dbReference type="GO" id="GO:0009231">
    <property type="term" value="P:riboflavin biosynthetic process"/>
    <property type="evidence" value="ECO:0007669"/>
    <property type="project" value="UniProtKB-UniRule"/>
</dbReference>
<dbReference type="SUPFAM" id="SSF142695">
    <property type="entry name" value="RibA-like"/>
    <property type="match status" value="1"/>
</dbReference>
<dbReference type="InterPro" id="IPR032677">
    <property type="entry name" value="GTP_cyclohydro_II"/>
</dbReference>
<keyword evidence="8 11" id="KW-0342">GTP-binding</keyword>
<dbReference type="UniPathway" id="UPA00275">
    <property type="reaction ID" value="UER00400"/>
</dbReference>
<feature type="binding site" evidence="11">
    <location>
        <position position="116"/>
    </location>
    <ligand>
        <name>GTP</name>
        <dbReference type="ChEBI" id="CHEBI:37565"/>
    </ligand>
</feature>
<evidence type="ECO:0000313" key="13">
    <source>
        <dbReference type="EMBL" id="SDK36888.1"/>
    </source>
</evidence>
<dbReference type="RefSeq" id="WP_091471131.1">
    <property type="nucleotide sequence ID" value="NZ_FNFX01000002.1"/>
</dbReference>
<comment type="function">
    <text evidence="9 11">Catalyzes the conversion of GTP to 2,5-diamino-6-ribosylamino-4(3H)-pyrimidinone 5'-phosphate (DARP), formate and pyrophosphate.</text>
</comment>
<feature type="binding site" evidence="11">
    <location>
        <position position="55"/>
    </location>
    <ligand>
        <name>Zn(2+)</name>
        <dbReference type="ChEBI" id="CHEBI:29105"/>
        <note>catalytic</note>
    </ligand>
</feature>
<evidence type="ECO:0000256" key="11">
    <source>
        <dbReference type="HAMAP-Rule" id="MF_00179"/>
    </source>
</evidence>
<feature type="binding site" evidence="11">
    <location>
        <position position="71"/>
    </location>
    <ligand>
        <name>GTP</name>
        <dbReference type="ChEBI" id="CHEBI:37565"/>
    </ligand>
</feature>
<keyword evidence="5 11" id="KW-0547">Nucleotide-binding</keyword>
<dbReference type="HAMAP" id="MF_00179">
    <property type="entry name" value="RibA"/>
    <property type="match status" value="1"/>
</dbReference>
<dbReference type="AlphaFoldDB" id="A0A1G9BBH9"/>
<dbReference type="STRING" id="492660.SAMN05192566_1096"/>
<reference evidence="14" key="1">
    <citation type="submission" date="2016-10" db="EMBL/GenBank/DDBJ databases">
        <authorList>
            <person name="Varghese N."/>
            <person name="Submissions S."/>
        </authorList>
    </citation>
    <scope>NUCLEOTIDE SEQUENCE [LARGE SCALE GENOMIC DNA]</scope>
    <source>
        <strain evidence="14">CBMB127</strain>
    </source>
</reference>
<dbReference type="OrthoDB" id="9793111at2"/>
<evidence type="ECO:0000256" key="3">
    <source>
        <dbReference type="ARBA" id="ARBA00022619"/>
    </source>
</evidence>
<keyword evidence="14" id="KW-1185">Reference proteome</keyword>
<evidence type="ECO:0000256" key="1">
    <source>
        <dbReference type="ARBA" id="ARBA00004853"/>
    </source>
</evidence>
<feature type="binding site" evidence="11">
    <location>
        <position position="156"/>
    </location>
    <ligand>
        <name>GTP</name>
        <dbReference type="ChEBI" id="CHEBI:37565"/>
    </ligand>
</feature>
<feature type="active site" description="Proton acceptor" evidence="11">
    <location>
        <position position="128"/>
    </location>
</feature>
<keyword evidence="7 11" id="KW-0862">Zinc</keyword>
<keyword evidence="3 11" id="KW-0686">Riboflavin biosynthesis</keyword>
<dbReference type="FunFam" id="3.40.50.10990:FF:000001">
    <property type="entry name" value="Riboflavin biosynthesis protein RibBA"/>
    <property type="match status" value="1"/>
</dbReference>
<evidence type="ECO:0000256" key="2">
    <source>
        <dbReference type="ARBA" id="ARBA00005520"/>
    </source>
</evidence>
<evidence type="ECO:0000256" key="9">
    <source>
        <dbReference type="ARBA" id="ARBA00043932"/>
    </source>
</evidence>
<accession>A0A1G9BBH9</accession>
<feature type="domain" description="GTP cyclohydrolase II" evidence="12">
    <location>
        <begin position="8"/>
        <end position="172"/>
    </location>
</feature>
<dbReference type="CDD" id="cd00641">
    <property type="entry name" value="GTP_cyclohydro2"/>
    <property type="match status" value="1"/>
</dbReference>
<name>A0A1G9BBH9_9PROT</name>
<evidence type="ECO:0000256" key="8">
    <source>
        <dbReference type="ARBA" id="ARBA00023134"/>
    </source>
</evidence>
<dbReference type="InterPro" id="IPR036144">
    <property type="entry name" value="RibA-like_sf"/>
</dbReference>